<sequence length="69" mass="7627">MVSIVGVLLLNKVFAGYEFQSPCIYGRGDQDQQNFPRMRLFMGLASTRVATGSFKSSVVTDISTFSLRS</sequence>
<organism evidence="2 3">
    <name type="scientific">Orchesella cincta</name>
    <name type="common">Springtail</name>
    <name type="synonym">Podura cincta</name>
    <dbReference type="NCBI Taxonomy" id="48709"/>
    <lineage>
        <taxon>Eukaryota</taxon>
        <taxon>Metazoa</taxon>
        <taxon>Ecdysozoa</taxon>
        <taxon>Arthropoda</taxon>
        <taxon>Hexapoda</taxon>
        <taxon>Collembola</taxon>
        <taxon>Entomobryomorpha</taxon>
        <taxon>Entomobryoidea</taxon>
        <taxon>Orchesellidae</taxon>
        <taxon>Orchesellinae</taxon>
        <taxon>Orchesella</taxon>
    </lineage>
</organism>
<keyword evidence="1" id="KW-0732">Signal</keyword>
<evidence type="ECO:0000313" key="2">
    <source>
        <dbReference type="EMBL" id="ODN02664.1"/>
    </source>
</evidence>
<dbReference type="EMBL" id="LJIJ01000101">
    <property type="protein sequence ID" value="ODN02664.1"/>
    <property type="molecule type" value="Genomic_DNA"/>
</dbReference>
<evidence type="ECO:0008006" key="4">
    <source>
        <dbReference type="Google" id="ProtNLM"/>
    </source>
</evidence>
<dbReference type="Proteomes" id="UP000094527">
    <property type="component" value="Unassembled WGS sequence"/>
</dbReference>
<accession>A0A1D2NBM7</accession>
<protein>
    <recommendedName>
        <fullName evidence="4">Secreted protein</fullName>
    </recommendedName>
</protein>
<gene>
    <name evidence="2" type="ORF">Ocin01_04021</name>
</gene>
<reference evidence="2 3" key="1">
    <citation type="journal article" date="2016" name="Genome Biol. Evol.">
        <title>Gene Family Evolution Reflects Adaptation to Soil Environmental Stressors in the Genome of the Collembolan Orchesella cincta.</title>
        <authorList>
            <person name="Faddeeva-Vakhrusheva A."/>
            <person name="Derks M.F."/>
            <person name="Anvar S.Y."/>
            <person name="Agamennone V."/>
            <person name="Suring W."/>
            <person name="Smit S."/>
            <person name="van Straalen N.M."/>
            <person name="Roelofs D."/>
        </authorList>
    </citation>
    <scope>NUCLEOTIDE SEQUENCE [LARGE SCALE GENOMIC DNA]</scope>
    <source>
        <tissue evidence="2">Mixed pool</tissue>
    </source>
</reference>
<proteinExistence type="predicted"/>
<name>A0A1D2NBM7_ORCCI</name>
<keyword evidence="3" id="KW-1185">Reference proteome</keyword>
<feature type="signal peptide" evidence="1">
    <location>
        <begin position="1"/>
        <end position="15"/>
    </location>
</feature>
<comment type="caution">
    <text evidence="2">The sequence shown here is derived from an EMBL/GenBank/DDBJ whole genome shotgun (WGS) entry which is preliminary data.</text>
</comment>
<dbReference type="AlphaFoldDB" id="A0A1D2NBM7"/>
<evidence type="ECO:0000256" key="1">
    <source>
        <dbReference type="SAM" id="SignalP"/>
    </source>
</evidence>
<feature type="chain" id="PRO_5012723668" description="Secreted protein" evidence="1">
    <location>
        <begin position="16"/>
        <end position="69"/>
    </location>
</feature>
<evidence type="ECO:0000313" key="3">
    <source>
        <dbReference type="Proteomes" id="UP000094527"/>
    </source>
</evidence>